<evidence type="ECO:0000259" key="1">
    <source>
        <dbReference type="Pfam" id="PF01408"/>
    </source>
</evidence>
<evidence type="ECO:0000313" key="3">
    <source>
        <dbReference type="EMBL" id="RBP62870.1"/>
    </source>
</evidence>
<dbReference type="InterPro" id="IPR036291">
    <property type="entry name" value="NAD(P)-bd_dom_sf"/>
</dbReference>
<name>A0A366I733_9GAMM</name>
<proteinExistence type="predicted"/>
<feature type="domain" description="Gfo/Idh/MocA-like oxidoreductase N-terminal" evidence="1">
    <location>
        <begin position="1"/>
        <end position="116"/>
    </location>
</feature>
<dbReference type="OrthoDB" id="9774191at2"/>
<protein>
    <submittedName>
        <fullName evidence="3">Putative dehydrogenase</fullName>
    </submittedName>
</protein>
<dbReference type="Pfam" id="PF22725">
    <property type="entry name" value="GFO_IDH_MocA_C3"/>
    <property type="match status" value="1"/>
</dbReference>
<dbReference type="EMBL" id="QNRY01000014">
    <property type="protein sequence ID" value="RBP62870.1"/>
    <property type="molecule type" value="Genomic_DNA"/>
</dbReference>
<reference evidence="3 4" key="1">
    <citation type="submission" date="2018-06" db="EMBL/GenBank/DDBJ databases">
        <title>Genomic Encyclopedia of Type Strains, Phase IV (KMG-IV): sequencing the most valuable type-strain genomes for metagenomic binning, comparative biology and taxonomic classification.</title>
        <authorList>
            <person name="Goeker M."/>
        </authorList>
    </citation>
    <scope>NUCLEOTIDE SEQUENCE [LARGE SCALE GENOMIC DNA]</scope>
    <source>
        <strain evidence="3 4">DSM 30166</strain>
    </source>
</reference>
<dbReference type="InterPro" id="IPR000683">
    <property type="entry name" value="Gfo/Idh/MocA-like_OxRdtase_N"/>
</dbReference>
<evidence type="ECO:0000259" key="2">
    <source>
        <dbReference type="Pfam" id="PF22725"/>
    </source>
</evidence>
<dbReference type="Gene3D" id="3.40.50.720">
    <property type="entry name" value="NAD(P)-binding Rossmann-like Domain"/>
    <property type="match status" value="1"/>
</dbReference>
<dbReference type="Pfam" id="PF01408">
    <property type="entry name" value="GFO_IDH_MocA"/>
    <property type="match status" value="1"/>
</dbReference>
<dbReference type="Gene3D" id="3.30.360.10">
    <property type="entry name" value="Dihydrodipicolinate Reductase, domain 2"/>
    <property type="match status" value="1"/>
</dbReference>
<dbReference type="InterPro" id="IPR055170">
    <property type="entry name" value="GFO_IDH_MocA-like_dom"/>
</dbReference>
<dbReference type="Proteomes" id="UP000253046">
    <property type="component" value="Unassembled WGS sequence"/>
</dbReference>
<accession>A0A366I733</accession>
<sequence>MKIGIIGTGMIVHDLLTTINDLDIKLVAILATEATVDEGHKLSATYGIRHVFVDYDSLLQSDVDTIYIALPNHLHFSFAKQALERGKHVIIEKPIVPYKSELVELQQIAQAKNLIILEAMNIHYLPAFVLLKEKIKALGEIKIAQFNYSQYSSRYADFKNGIIHPAFDPKKYGGALMDLNIYNIHSIIGLFGSPKSSQYFANVEKGVDTSGILYLDYGQFKVSSIGAKDCKAPIMISIQGTEGNIVIESSMNILKTFTFNKNTGESELIDGNNNKHRLYYEFNAFSHIIDNLDYERAHAMLDISLKALDVIDSARVNNGGC</sequence>
<keyword evidence="4" id="KW-1185">Reference proteome</keyword>
<dbReference type="PANTHER" id="PTHR43054">
    <property type="match status" value="1"/>
</dbReference>
<feature type="domain" description="GFO/IDH/MocA-like oxidoreductase" evidence="2">
    <location>
        <begin position="137"/>
        <end position="245"/>
    </location>
</feature>
<dbReference type="AlphaFoldDB" id="A0A366I733"/>
<organism evidence="3 4">
    <name type="scientific">Brenneria salicis ATCC 15712 = DSM 30166</name>
    <dbReference type="NCBI Taxonomy" id="714314"/>
    <lineage>
        <taxon>Bacteria</taxon>
        <taxon>Pseudomonadati</taxon>
        <taxon>Pseudomonadota</taxon>
        <taxon>Gammaproteobacteria</taxon>
        <taxon>Enterobacterales</taxon>
        <taxon>Pectobacteriaceae</taxon>
        <taxon>Brenneria</taxon>
    </lineage>
</organism>
<dbReference type="GO" id="GO:0000166">
    <property type="term" value="F:nucleotide binding"/>
    <property type="evidence" value="ECO:0007669"/>
    <property type="project" value="InterPro"/>
</dbReference>
<comment type="caution">
    <text evidence="3">The sequence shown here is derived from an EMBL/GenBank/DDBJ whole genome shotgun (WGS) entry which is preliminary data.</text>
</comment>
<dbReference type="SUPFAM" id="SSF51735">
    <property type="entry name" value="NAD(P)-binding Rossmann-fold domains"/>
    <property type="match status" value="1"/>
</dbReference>
<dbReference type="SUPFAM" id="SSF55347">
    <property type="entry name" value="Glyceraldehyde-3-phosphate dehydrogenase-like, C-terminal domain"/>
    <property type="match status" value="1"/>
</dbReference>
<dbReference type="PANTHER" id="PTHR43054:SF1">
    <property type="entry name" value="SCYLLO-INOSITOL 2-DEHYDROGENASE (NADP(+)) IOLU"/>
    <property type="match status" value="1"/>
</dbReference>
<gene>
    <name evidence="3" type="ORF">DES54_11450</name>
</gene>
<dbReference type="RefSeq" id="WP_113866356.1">
    <property type="nucleotide sequence ID" value="NZ_AGJP01000001.1"/>
</dbReference>
<evidence type="ECO:0000313" key="4">
    <source>
        <dbReference type="Proteomes" id="UP000253046"/>
    </source>
</evidence>